<evidence type="ECO:0000256" key="1">
    <source>
        <dbReference type="SAM" id="MobiDB-lite"/>
    </source>
</evidence>
<protein>
    <submittedName>
        <fullName evidence="2">Uncharacterized protein</fullName>
    </submittedName>
</protein>
<organism evidence="2 3">
    <name type="scientific">Allacma fusca</name>
    <dbReference type="NCBI Taxonomy" id="39272"/>
    <lineage>
        <taxon>Eukaryota</taxon>
        <taxon>Metazoa</taxon>
        <taxon>Ecdysozoa</taxon>
        <taxon>Arthropoda</taxon>
        <taxon>Hexapoda</taxon>
        <taxon>Collembola</taxon>
        <taxon>Symphypleona</taxon>
        <taxon>Sminthuridae</taxon>
        <taxon>Allacma</taxon>
    </lineage>
</organism>
<name>A0A8J2J1G4_9HEXA</name>
<feature type="non-terminal residue" evidence="2">
    <location>
        <position position="47"/>
    </location>
</feature>
<dbReference type="Proteomes" id="UP000708208">
    <property type="component" value="Unassembled WGS sequence"/>
</dbReference>
<dbReference type="AlphaFoldDB" id="A0A8J2J1G4"/>
<sequence length="47" mass="5535">KMERKSNSISTRVKTPYPGKQRNPEEEVCEACKRPWKSEKSPDNKEK</sequence>
<gene>
    <name evidence="2" type="ORF">AFUS01_LOCUS2049</name>
</gene>
<feature type="compositionally biased region" description="Basic and acidic residues" evidence="1">
    <location>
        <begin position="22"/>
        <end position="47"/>
    </location>
</feature>
<feature type="non-terminal residue" evidence="2">
    <location>
        <position position="1"/>
    </location>
</feature>
<evidence type="ECO:0000313" key="3">
    <source>
        <dbReference type="Proteomes" id="UP000708208"/>
    </source>
</evidence>
<feature type="region of interest" description="Disordered" evidence="1">
    <location>
        <begin position="1"/>
        <end position="47"/>
    </location>
</feature>
<evidence type="ECO:0000313" key="2">
    <source>
        <dbReference type="EMBL" id="CAG7670910.1"/>
    </source>
</evidence>
<comment type="caution">
    <text evidence="2">The sequence shown here is derived from an EMBL/GenBank/DDBJ whole genome shotgun (WGS) entry which is preliminary data.</text>
</comment>
<reference evidence="2" key="1">
    <citation type="submission" date="2021-06" db="EMBL/GenBank/DDBJ databases">
        <authorList>
            <person name="Hodson N. C."/>
            <person name="Mongue J. A."/>
            <person name="Jaron S. K."/>
        </authorList>
    </citation>
    <scope>NUCLEOTIDE SEQUENCE</scope>
</reference>
<proteinExistence type="predicted"/>
<dbReference type="EMBL" id="CAJVCH010011558">
    <property type="protein sequence ID" value="CAG7670910.1"/>
    <property type="molecule type" value="Genomic_DNA"/>
</dbReference>
<keyword evidence="3" id="KW-1185">Reference proteome</keyword>
<accession>A0A8J2J1G4</accession>